<dbReference type="EMBL" id="WTYC01000001">
    <property type="protein sequence ID" value="MXO47055.1"/>
    <property type="molecule type" value="Genomic_DNA"/>
</dbReference>
<dbReference type="RefSeq" id="WP_160726657.1">
    <property type="nucleotide sequence ID" value="NZ_WTYC01000001.1"/>
</dbReference>
<evidence type="ECO:0000313" key="1">
    <source>
        <dbReference type="EMBL" id="MXO47055.1"/>
    </source>
</evidence>
<dbReference type="AlphaFoldDB" id="A0A844XLJ2"/>
<dbReference type="InterPro" id="IPR022061">
    <property type="entry name" value="DUF3617"/>
</dbReference>
<sequence length="180" mass="18950">MFRFATVTCAAIALAACSSGSDEVDADGDGTVSSEEAAEAVAKVRPLEPGQYSMSMELIELTDPTMSEEEIAQAKQFFSSMSGMAPPRCLNEEEAKEGMMGVAETIQNGDCTIDSMTSDADGMRGEMTCKAENGEAKVTMQTTSTGTESEMTMNVVEPTADGEEKAVTMKVGMTRTGDCA</sequence>
<organism evidence="1 2">
    <name type="scientific">Qipengyuania vulgaris</name>
    <dbReference type="NCBI Taxonomy" id="291985"/>
    <lineage>
        <taxon>Bacteria</taxon>
        <taxon>Pseudomonadati</taxon>
        <taxon>Pseudomonadota</taxon>
        <taxon>Alphaproteobacteria</taxon>
        <taxon>Sphingomonadales</taxon>
        <taxon>Erythrobacteraceae</taxon>
        <taxon>Qipengyuania</taxon>
    </lineage>
</organism>
<proteinExistence type="predicted"/>
<accession>A0A844XLJ2</accession>
<dbReference type="Proteomes" id="UP000448199">
    <property type="component" value="Unassembled WGS sequence"/>
</dbReference>
<name>A0A844XLJ2_9SPHN</name>
<gene>
    <name evidence="1" type="ORF">GRI69_02110</name>
</gene>
<comment type="caution">
    <text evidence="1">The sequence shown here is derived from an EMBL/GenBank/DDBJ whole genome shotgun (WGS) entry which is preliminary data.</text>
</comment>
<keyword evidence="2" id="KW-1185">Reference proteome</keyword>
<dbReference type="OrthoDB" id="7408764at2"/>
<dbReference type="Pfam" id="PF12276">
    <property type="entry name" value="DUF3617"/>
    <property type="match status" value="1"/>
</dbReference>
<dbReference type="PROSITE" id="PS51257">
    <property type="entry name" value="PROKAR_LIPOPROTEIN"/>
    <property type="match status" value="1"/>
</dbReference>
<protein>
    <submittedName>
        <fullName evidence="1">DUF3617 family protein</fullName>
    </submittedName>
</protein>
<evidence type="ECO:0000313" key="2">
    <source>
        <dbReference type="Proteomes" id="UP000448199"/>
    </source>
</evidence>
<reference evidence="1 2" key="1">
    <citation type="submission" date="2019-12" db="EMBL/GenBank/DDBJ databases">
        <title>Genomic-based taxomic classification of the family Erythrobacteraceae.</title>
        <authorList>
            <person name="Xu L."/>
        </authorList>
    </citation>
    <scope>NUCLEOTIDE SEQUENCE [LARGE SCALE GENOMIC DNA]</scope>
    <source>
        <strain evidence="1 2">DSM 17792</strain>
    </source>
</reference>